<proteinExistence type="predicted"/>
<keyword evidence="1" id="KW-0472">Membrane</keyword>
<name>A0A8S5PQV3_9CAUD</name>
<reference evidence="2" key="1">
    <citation type="journal article" date="2021" name="Proc. Natl. Acad. Sci. U.S.A.">
        <title>A Catalog of Tens of Thousands of Viruses from Human Metagenomes Reveals Hidden Associations with Chronic Diseases.</title>
        <authorList>
            <person name="Tisza M.J."/>
            <person name="Buck C.B."/>
        </authorList>
    </citation>
    <scope>NUCLEOTIDE SEQUENCE</scope>
    <source>
        <strain evidence="2">Ct8dV2</strain>
    </source>
</reference>
<feature type="transmembrane region" description="Helical" evidence="1">
    <location>
        <begin position="379"/>
        <end position="396"/>
    </location>
</feature>
<protein>
    <submittedName>
        <fullName evidence="2">Uncharacterized protein</fullName>
    </submittedName>
</protein>
<evidence type="ECO:0000313" key="2">
    <source>
        <dbReference type="EMBL" id="DAE08859.1"/>
    </source>
</evidence>
<keyword evidence="1" id="KW-0812">Transmembrane</keyword>
<sequence length="433" mass="46539">MFVEFIQFCGGRGQLVWSGCDGDIASLGHCGGEEIFMGWEIALPLSVFREVFCDEIAGVTEFQAFGACGFGLSADFVEDGGVFHMGFEIAVAAFLFLPFPDQVLHFRRGERFCHCIGADDILGMGCRGACALKAFGVGFAAFGHEFEDAGIVEIFGILVILLRFGVREGVFFSFRGDSGEDGVHWRSGGSGLGSCGQSYFSVGFRHAEVAEGVFVSHSAAFVDEVFDLEFRGLLETCEDIIRFRVGGFEDILAVFVTDGVSVLVELDAICDEGGDFFAPAVCVVSVGHVLEGDTGGVGVEVFGGEVVNSAEHAGEFDEFGGFLDDVFAEFVLCDGAFDFVAETLRFEDLLECEIVFIVEDGVAPFFCFGVGFFPFGGLGFFRFVCGFFLCGFGFGLPDEFALMFLNEEALHIVGEASGGSAGNVLERHDSPQR</sequence>
<dbReference type="EMBL" id="BK015477">
    <property type="protein sequence ID" value="DAE08859.1"/>
    <property type="molecule type" value="Genomic_DNA"/>
</dbReference>
<organism evidence="2">
    <name type="scientific">Podoviridae sp. ct8dV2</name>
    <dbReference type="NCBI Taxonomy" id="2825222"/>
    <lineage>
        <taxon>Viruses</taxon>
        <taxon>Duplodnaviria</taxon>
        <taxon>Heunggongvirae</taxon>
        <taxon>Uroviricota</taxon>
        <taxon>Caudoviricetes</taxon>
    </lineage>
</organism>
<accession>A0A8S5PQV3</accession>
<evidence type="ECO:0000256" key="1">
    <source>
        <dbReference type="SAM" id="Phobius"/>
    </source>
</evidence>
<keyword evidence="1" id="KW-1133">Transmembrane helix</keyword>